<reference evidence="1 2" key="1">
    <citation type="submission" date="2019-05" db="EMBL/GenBank/DDBJ databases">
        <title>Genome sequence of Cellulomonas hominis strain CS1.</title>
        <authorList>
            <person name="Belmont J."/>
            <person name="Maclea K.S."/>
        </authorList>
    </citation>
    <scope>NUCLEOTIDE SEQUENCE [LARGE SCALE GENOMIC DNA]</scope>
    <source>
        <strain evidence="1 2">CS1</strain>
    </source>
</reference>
<dbReference type="OrthoDB" id="4829965at2"/>
<dbReference type="RefSeq" id="WP_154729673.1">
    <property type="nucleotide sequence ID" value="NZ_SZYE01000076.1"/>
</dbReference>
<dbReference type="EMBL" id="SZYE01000076">
    <property type="protein sequence ID" value="TKR23555.1"/>
    <property type="molecule type" value="Genomic_DNA"/>
</dbReference>
<name>A0A7Z8NPA5_9CELL</name>
<gene>
    <name evidence="1" type="ORF">FA014_10690</name>
</gene>
<dbReference type="Proteomes" id="UP000308121">
    <property type="component" value="Unassembled WGS sequence"/>
</dbReference>
<evidence type="ECO:0000313" key="1">
    <source>
        <dbReference type="EMBL" id="TKR23555.1"/>
    </source>
</evidence>
<dbReference type="AlphaFoldDB" id="A0A7Z8NPA5"/>
<protein>
    <submittedName>
        <fullName evidence="1">Uncharacterized protein</fullName>
    </submittedName>
</protein>
<sequence length="133" mass="12653">MPADPTPGPTLALAAGSSVVGLPDGLAAPPAEAVAGAARTPDDALIYVITSGSGTCPSIAGPRATDRGDGTVAVTFTEPEDGPCTRDRVPATTVVALPDGVAPDSDLVVAIGDVGVVTLPAGSAAPAWVGAGG</sequence>
<evidence type="ECO:0000313" key="2">
    <source>
        <dbReference type="Proteomes" id="UP000308121"/>
    </source>
</evidence>
<comment type="caution">
    <text evidence="1">The sequence shown here is derived from an EMBL/GenBank/DDBJ whole genome shotgun (WGS) entry which is preliminary data.</text>
</comment>
<proteinExistence type="predicted"/>
<organism evidence="1 2">
    <name type="scientific">Cellulomonas hominis</name>
    <dbReference type="NCBI Taxonomy" id="156981"/>
    <lineage>
        <taxon>Bacteria</taxon>
        <taxon>Bacillati</taxon>
        <taxon>Actinomycetota</taxon>
        <taxon>Actinomycetes</taxon>
        <taxon>Micrococcales</taxon>
        <taxon>Cellulomonadaceae</taxon>
        <taxon>Cellulomonas</taxon>
    </lineage>
</organism>
<accession>A0A7Z8NPA5</accession>